<sequence>MSFTNLQNLILNILKETKHNIVQDIIITKLPLCKLCENKILSVNFELFTILSCGHTYHRKCIEKKFLLTTENKCPLSDCNKIIDPVVSERRFSESSSQSSRTSALAEMLDDDFGLGSSIAVSPLLDQKDPPLYESKTQKKRIIKSSDKSNKKQKSITKKGKYSIVKKLIKELKDDSLSEDSYTYLYKEIVKTKADNDIASQKAQSKVDKEVKDQLPKEINNTTRWKQTERA</sequence>
<reference evidence="1" key="1">
    <citation type="submission" date="2021-06" db="EMBL/GenBank/DDBJ databases">
        <authorList>
            <person name="Kallberg Y."/>
            <person name="Tangrot J."/>
            <person name="Rosling A."/>
        </authorList>
    </citation>
    <scope>NUCLEOTIDE SEQUENCE</scope>
    <source>
        <strain evidence="1">28 12/20/2015</strain>
    </source>
</reference>
<name>A0ACA9LFL5_9GLOM</name>
<dbReference type="EMBL" id="CAJVPW010003210">
    <property type="protein sequence ID" value="CAG8520733.1"/>
    <property type="molecule type" value="Genomic_DNA"/>
</dbReference>
<comment type="caution">
    <text evidence="1">The sequence shown here is derived from an EMBL/GenBank/DDBJ whole genome shotgun (WGS) entry which is preliminary data.</text>
</comment>
<dbReference type="Proteomes" id="UP000789366">
    <property type="component" value="Unassembled WGS sequence"/>
</dbReference>
<keyword evidence="2" id="KW-1185">Reference proteome</keyword>
<protein>
    <submittedName>
        <fullName evidence="1">15589_t:CDS:1</fullName>
    </submittedName>
</protein>
<gene>
    <name evidence="1" type="ORF">SPELUC_LOCUS3920</name>
</gene>
<proteinExistence type="predicted"/>
<evidence type="ECO:0000313" key="1">
    <source>
        <dbReference type="EMBL" id="CAG8520733.1"/>
    </source>
</evidence>
<organism evidence="1 2">
    <name type="scientific">Cetraspora pellucida</name>
    <dbReference type="NCBI Taxonomy" id="1433469"/>
    <lineage>
        <taxon>Eukaryota</taxon>
        <taxon>Fungi</taxon>
        <taxon>Fungi incertae sedis</taxon>
        <taxon>Mucoromycota</taxon>
        <taxon>Glomeromycotina</taxon>
        <taxon>Glomeromycetes</taxon>
        <taxon>Diversisporales</taxon>
        <taxon>Gigasporaceae</taxon>
        <taxon>Cetraspora</taxon>
    </lineage>
</organism>
<evidence type="ECO:0000313" key="2">
    <source>
        <dbReference type="Proteomes" id="UP000789366"/>
    </source>
</evidence>
<accession>A0ACA9LFL5</accession>